<name>A0ABQ1RXT2_9MICO</name>
<keyword evidence="1" id="KW-0812">Transmembrane</keyword>
<feature type="signal peptide" evidence="2">
    <location>
        <begin position="1"/>
        <end position="24"/>
    </location>
</feature>
<protein>
    <recommendedName>
        <fullName evidence="5">Transmembrane protein</fullName>
    </recommendedName>
</protein>
<keyword evidence="1" id="KW-1133">Transmembrane helix</keyword>
<feature type="chain" id="PRO_5046416831" description="Transmembrane protein" evidence="2">
    <location>
        <begin position="25"/>
        <end position="146"/>
    </location>
</feature>
<dbReference type="EMBL" id="BMCM01000006">
    <property type="protein sequence ID" value="GGD86355.1"/>
    <property type="molecule type" value="Genomic_DNA"/>
</dbReference>
<keyword evidence="2" id="KW-0732">Signal</keyword>
<sequence>MRTLMLKIATAALLVLVSVIGAFALPHAGSAPGAESAVTSTLAMSPPSFSADTADAASGPTKMIVGQAVEGSATVIASPALITAGVCAALIGCCILGLILLRRYLQGGQRSSWVATLRRMSPVASAPMPLAWPIRPSLVFLSISRT</sequence>
<organism evidence="3 4">
    <name type="scientific">Microbacterium murale</name>
    <dbReference type="NCBI Taxonomy" id="1081040"/>
    <lineage>
        <taxon>Bacteria</taxon>
        <taxon>Bacillati</taxon>
        <taxon>Actinomycetota</taxon>
        <taxon>Actinomycetes</taxon>
        <taxon>Micrococcales</taxon>
        <taxon>Microbacteriaceae</taxon>
        <taxon>Microbacterium</taxon>
    </lineage>
</organism>
<comment type="caution">
    <text evidence="3">The sequence shown here is derived from an EMBL/GenBank/DDBJ whole genome shotgun (WGS) entry which is preliminary data.</text>
</comment>
<accession>A0ABQ1RXT2</accession>
<proteinExistence type="predicted"/>
<feature type="transmembrane region" description="Helical" evidence="1">
    <location>
        <begin position="80"/>
        <end position="101"/>
    </location>
</feature>
<evidence type="ECO:0000313" key="3">
    <source>
        <dbReference type="EMBL" id="GGD86355.1"/>
    </source>
</evidence>
<dbReference type="Proteomes" id="UP000629365">
    <property type="component" value="Unassembled WGS sequence"/>
</dbReference>
<keyword evidence="1" id="KW-0472">Membrane</keyword>
<reference evidence="4" key="1">
    <citation type="journal article" date="2019" name="Int. J. Syst. Evol. Microbiol.">
        <title>The Global Catalogue of Microorganisms (GCM) 10K type strain sequencing project: providing services to taxonomists for standard genome sequencing and annotation.</title>
        <authorList>
            <consortium name="The Broad Institute Genomics Platform"/>
            <consortium name="The Broad Institute Genome Sequencing Center for Infectious Disease"/>
            <person name="Wu L."/>
            <person name="Ma J."/>
        </authorList>
    </citation>
    <scope>NUCLEOTIDE SEQUENCE [LARGE SCALE GENOMIC DNA]</scope>
    <source>
        <strain evidence="4">CCM 7640</strain>
    </source>
</reference>
<evidence type="ECO:0000256" key="2">
    <source>
        <dbReference type="SAM" id="SignalP"/>
    </source>
</evidence>
<evidence type="ECO:0008006" key="5">
    <source>
        <dbReference type="Google" id="ProtNLM"/>
    </source>
</evidence>
<keyword evidence="4" id="KW-1185">Reference proteome</keyword>
<gene>
    <name evidence="3" type="ORF">GCM10007269_31540</name>
</gene>
<evidence type="ECO:0000256" key="1">
    <source>
        <dbReference type="SAM" id="Phobius"/>
    </source>
</evidence>
<evidence type="ECO:0000313" key="4">
    <source>
        <dbReference type="Proteomes" id="UP000629365"/>
    </source>
</evidence>